<dbReference type="GO" id="GO:0120159">
    <property type="term" value="F:rRNA pseudouridine synthase activity"/>
    <property type="evidence" value="ECO:0007669"/>
    <property type="project" value="UniProtKB-ARBA"/>
</dbReference>
<gene>
    <name evidence="7" type="ORF">COW36_03975</name>
</gene>
<proteinExistence type="inferred from homology"/>
<dbReference type="PROSITE" id="PS01129">
    <property type="entry name" value="PSI_RLU"/>
    <property type="match status" value="1"/>
</dbReference>
<dbReference type="EC" id="5.4.99.-" evidence="5"/>
<reference evidence="7 8" key="1">
    <citation type="submission" date="2017-09" db="EMBL/GenBank/DDBJ databases">
        <title>Depth-based differentiation of microbial function through sediment-hosted aquifers and enrichment of novel symbionts in the deep terrestrial subsurface.</title>
        <authorList>
            <person name="Probst A.J."/>
            <person name="Ladd B."/>
            <person name="Jarett J.K."/>
            <person name="Geller-Mcgrath D.E."/>
            <person name="Sieber C.M."/>
            <person name="Emerson J.B."/>
            <person name="Anantharaman K."/>
            <person name="Thomas B.C."/>
            <person name="Malmstrom R."/>
            <person name="Stieglmeier M."/>
            <person name="Klingl A."/>
            <person name="Woyke T."/>
            <person name="Ryan C.M."/>
            <person name="Banfield J.F."/>
        </authorList>
    </citation>
    <scope>NUCLEOTIDE SEQUENCE [LARGE SCALE GENOMIC DNA]</scope>
    <source>
        <strain evidence="7">CG17_big_fil_post_rev_8_21_14_2_50_48_46</strain>
    </source>
</reference>
<dbReference type="SMART" id="SM00363">
    <property type="entry name" value="S4"/>
    <property type="match status" value="1"/>
</dbReference>
<feature type="active site" evidence="3">
    <location>
        <position position="166"/>
    </location>
</feature>
<comment type="similarity">
    <text evidence="1 5">Belongs to the pseudouridine synthase RluA family.</text>
</comment>
<dbReference type="InterPro" id="IPR036986">
    <property type="entry name" value="S4_RNA-bd_sf"/>
</dbReference>
<evidence type="ECO:0000256" key="2">
    <source>
        <dbReference type="ARBA" id="ARBA00023235"/>
    </source>
</evidence>
<dbReference type="InterPro" id="IPR006224">
    <property type="entry name" value="PsdUridine_synth_RluA-like_CS"/>
</dbReference>
<evidence type="ECO:0000256" key="1">
    <source>
        <dbReference type="ARBA" id="ARBA00010876"/>
    </source>
</evidence>
<dbReference type="NCBIfam" id="TIGR00005">
    <property type="entry name" value="rluA_subfam"/>
    <property type="match status" value="1"/>
</dbReference>
<dbReference type="InterPro" id="IPR006225">
    <property type="entry name" value="PsdUridine_synth_RluC/D"/>
</dbReference>
<dbReference type="Gene3D" id="3.30.2350.10">
    <property type="entry name" value="Pseudouridine synthase"/>
    <property type="match status" value="1"/>
</dbReference>
<feature type="domain" description="RNA-binding S4" evidence="6">
    <location>
        <begin position="42"/>
        <end position="97"/>
    </location>
</feature>
<protein>
    <recommendedName>
        <fullName evidence="5">Pseudouridine synthase</fullName>
        <ecNumber evidence="5">5.4.99.-</ecNumber>
    </recommendedName>
</protein>
<keyword evidence="2 5" id="KW-0413">Isomerase</keyword>
<comment type="caution">
    <text evidence="7">The sequence shown here is derived from an EMBL/GenBank/DDBJ whole genome shotgun (WGS) entry which is preliminary data.</text>
</comment>
<dbReference type="EMBL" id="PFFQ01000012">
    <property type="protein sequence ID" value="PIW18457.1"/>
    <property type="molecule type" value="Genomic_DNA"/>
</dbReference>
<evidence type="ECO:0000259" key="6">
    <source>
        <dbReference type="SMART" id="SM00363"/>
    </source>
</evidence>
<dbReference type="PANTHER" id="PTHR21600:SF44">
    <property type="entry name" value="RIBOSOMAL LARGE SUBUNIT PSEUDOURIDINE SYNTHASE D"/>
    <property type="match status" value="1"/>
</dbReference>
<evidence type="ECO:0000313" key="8">
    <source>
        <dbReference type="Proteomes" id="UP000231019"/>
    </source>
</evidence>
<comment type="function">
    <text evidence="5">Responsible for synthesis of pseudouridine from uracil.</text>
</comment>
<dbReference type="PROSITE" id="PS50889">
    <property type="entry name" value="S4"/>
    <property type="match status" value="1"/>
</dbReference>
<dbReference type="CDD" id="cd02869">
    <property type="entry name" value="PseudoU_synth_RluA_like"/>
    <property type="match status" value="1"/>
</dbReference>
<dbReference type="Pfam" id="PF01479">
    <property type="entry name" value="S4"/>
    <property type="match status" value="1"/>
</dbReference>
<dbReference type="SUPFAM" id="SSF55174">
    <property type="entry name" value="Alpha-L RNA-binding motif"/>
    <property type="match status" value="1"/>
</dbReference>
<dbReference type="Proteomes" id="UP000231019">
    <property type="component" value="Unassembled WGS sequence"/>
</dbReference>
<dbReference type="SUPFAM" id="SSF55120">
    <property type="entry name" value="Pseudouridine synthase"/>
    <property type="match status" value="1"/>
</dbReference>
<evidence type="ECO:0000313" key="7">
    <source>
        <dbReference type="EMBL" id="PIW18457.1"/>
    </source>
</evidence>
<dbReference type="GO" id="GO:0000455">
    <property type="term" value="P:enzyme-directed rRNA pseudouridine synthesis"/>
    <property type="evidence" value="ECO:0007669"/>
    <property type="project" value="TreeGrafter"/>
</dbReference>
<dbReference type="Gene3D" id="3.10.290.10">
    <property type="entry name" value="RNA-binding S4 domain"/>
    <property type="match status" value="1"/>
</dbReference>
<dbReference type="InterPro" id="IPR002942">
    <property type="entry name" value="S4_RNA-bd"/>
</dbReference>
<organism evidence="7 8">
    <name type="scientific">bacterium (Candidatus Blackallbacteria) CG17_big_fil_post_rev_8_21_14_2_50_48_46</name>
    <dbReference type="NCBI Taxonomy" id="2014261"/>
    <lineage>
        <taxon>Bacteria</taxon>
        <taxon>Candidatus Blackallbacteria</taxon>
    </lineage>
</organism>
<sequence length="356" mass="40339">MQDWEYDEDWAEDDEPELLPDEPAAVELARLQFEIPHFSQRTRIDSFLTRHLRYATRNRIQKAIAEGRVTVNGKNVKNSCPLHRGDLVEITLKRPAATDMVAQEIPLDILYEDEDLIVLNKPPGIAVHPTYQHWDGTLANGLLWHYRQQVGDMSAPFKPGLIHRLDKNTSGVLVVGKTLLAKRKLSRQFEERLTGKIYWALVWGVPRHQKGILETNLGVSKKNRMQIDVFPLHGPDGKPAKTGWEVLEKAGGFSLLRVVLFTGRTHQIRSHLRHLGHPIVGDATYGGLHGEGFDYPEKDTWLPQLQAIISRQALHAGHLEVNHPATGQRMAFQAPLPADILAALEWLRQFTQAQPE</sequence>
<dbReference type="InterPro" id="IPR020103">
    <property type="entry name" value="PsdUridine_synth_cat_dom_sf"/>
</dbReference>
<dbReference type="Pfam" id="PF00849">
    <property type="entry name" value="PseudoU_synth_2"/>
    <property type="match status" value="1"/>
</dbReference>
<accession>A0A2M7G8N2</accession>
<keyword evidence="4" id="KW-0694">RNA-binding</keyword>
<comment type="catalytic activity">
    <reaction evidence="5">
        <text>a uridine in RNA = a pseudouridine in RNA</text>
        <dbReference type="Rhea" id="RHEA:48348"/>
        <dbReference type="Rhea" id="RHEA-COMP:12068"/>
        <dbReference type="Rhea" id="RHEA-COMP:12069"/>
        <dbReference type="ChEBI" id="CHEBI:65314"/>
        <dbReference type="ChEBI" id="CHEBI:65315"/>
    </reaction>
</comment>
<dbReference type="AlphaFoldDB" id="A0A2M7G8N2"/>
<name>A0A2M7G8N2_9BACT</name>
<evidence type="ECO:0000256" key="4">
    <source>
        <dbReference type="PROSITE-ProRule" id="PRU00182"/>
    </source>
</evidence>
<evidence type="ECO:0000256" key="3">
    <source>
        <dbReference type="PIRSR" id="PIRSR606225-1"/>
    </source>
</evidence>
<dbReference type="CDD" id="cd00165">
    <property type="entry name" value="S4"/>
    <property type="match status" value="1"/>
</dbReference>
<dbReference type="GO" id="GO:0003723">
    <property type="term" value="F:RNA binding"/>
    <property type="evidence" value="ECO:0007669"/>
    <property type="project" value="UniProtKB-KW"/>
</dbReference>
<dbReference type="InterPro" id="IPR050188">
    <property type="entry name" value="RluA_PseudoU_synthase"/>
</dbReference>
<dbReference type="PANTHER" id="PTHR21600">
    <property type="entry name" value="MITOCHONDRIAL RNA PSEUDOURIDINE SYNTHASE"/>
    <property type="match status" value="1"/>
</dbReference>
<evidence type="ECO:0000256" key="5">
    <source>
        <dbReference type="RuleBase" id="RU362028"/>
    </source>
</evidence>
<dbReference type="InterPro" id="IPR006145">
    <property type="entry name" value="PsdUridine_synth_RsuA/RluA"/>
</dbReference>